<evidence type="ECO:0000313" key="1">
    <source>
        <dbReference type="EMBL" id="MCM1990832.1"/>
    </source>
</evidence>
<sequence length="272" mass="31523">MKRLGIVFIFCVFCMGYAINVYGDANEDFLLVGNKKFTIEYASDFMNSLEISKAIIESNYNCYFNINNKWYDLDGNLIEDEDIIKSISYKKEMKRKSQGELKKENINFDDYDEQIIESSLYIDETEFIYFVLKDGEAIDVTLDGKSIEVKIINTQILIKPKKAGTSKIVVKNKNTEKIRHIRKYNVLNIKKEDGMKFNANDLTLREGETFQLKANGKKLSNFKHLNIANSRKGIIDVHRDGLIKALQPGRVVFEIHNEETEERICFLINVVK</sequence>
<organism evidence="1 2">
    <name type="scientific">Oceanirhabdus seepicola</name>
    <dbReference type="NCBI Taxonomy" id="2828781"/>
    <lineage>
        <taxon>Bacteria</taxon>
        <taxon>Bacillati</taxon>
        <taxon>Bacillota</taxon>
        <taxon>Clostridia</taxon>
        <taxon>Eubacteriales</taxon>
        <taxon>Clostridiaceae</taxon>
        <taxon>Oceanirhabdus</taxon>
    </lineage>
</organism>
<proteinExistence type="predicted"/>
<accession>A0A9J6P5L7</accession>
<protein>
    <recommendedName>
        <fullName evidence="3">BIG2 domain-containing protein</fullName>
    </recommendedName>
</protein>
<dbReference type="AlphaFoldDB" id="A0A9J6P5L7"/>
<name>A0A9J6P5L7_9CLOT</name>
<gene>
    <name evidence="1" type="ORF">KDK92_13965</name>
</gene>
<evidence type="ECO:0008006" key="3">
    <source>
        <dbReference type="Google" id="ProtNLM"/>
    </source>
</evidence>
<reference evidence="1" key="2">
    <citation type="submission" date="2021-04" db="EMBL/GenBank/DDBJ databases">
        <authorList>
            <person name="Dong X."/>
        </authorList>
    </citation>
    <scope>NUCLEOTIDE SEQUENCE</scope>
    <source>
        <strain evidence="1">ZWT</strain>
    </source>
</reference>
<dbReference type="Proteomes" id="UP001056429">
    <property type="component" value="Unassembled WGS sequence"/>
</dbReference>
<dbReference type="RefSeq" id="WP_250859947.1">
    <property type="nucleotide sequence ID" value="NZ_JAGSOJ010000003.1"/>
</dbReference>
<dbReference type="EMBL" id="JAGSOJ010000003">
    <property type="protein sequence ID" value="MCM1990832.1"/>
    <property type="molecule type" value="Genomic_DNA"/>
</dbReference>
<evidence type="ECO:0000313" key="2">
    <source>
        <dbReference type="Proteomes" id="UP001056429"/>
    </source>
</evidence>
<keyword evidence="2" id="KW-1185">Reference proteome</keyword>
<reference evidence="1" key="1">
    <citation type="journal article" date="2021" name="mSystems">
        <title>Bacteria and Archaea Synergistically Convert Glycine Betaine to Biogenic Methane in the Formosa Cold Seep of the South China Sea.</title>
        <authorList>
            <person name="Li L."/>
            <person name="Zhang W."/>
            <person name="Zhang S."/>
            <person name="Song L."/>
            <person name="Sun Q."/>
            <person name="Zhang H."/>
            <person name="Xiang H."/>
            <person name="Dong X."/>
        </authorList>
    </citation>
    <scope>NUCLEOTIDE SEQUENCE</scope>
    <source>
        <strain evidence="1">ZWT</strain>
    </source>
</reference>
<comment type="caution">
    <text evidence="1">The sequence shown here is derived from an EMBL/GenBank/DDBJ whole genome shotgun (WGS) entry which is preliminary data.</text>
</comment>